<comment type="function">
    <text evidence="11">DNA polymerase III is a complex, multichain enzyme responsible for most of the replicative synthesis in bacteria. This DNA polymerase also exhibits 3' to 5' exonuclease activity.</text>
</comment>
<name>A0A1H4AG57_9GAMM</name>
<dbReference type="PANTHER" id="PTHR11669">
    <property type="entry name" value="REPLICATION FACTOR C / DNA POLYMERASE III GAMMA-TAU SUBUNIT"/>
    <property type="match status" value="1"/>
</dbReference>
<evidence type="ECO:0000256" key="9">
    <source>
        <dbReference type="ARBA" id="ARBA00022932"/>
    </source>
</evidence>
<dbReference type="GO" id="GO:0005524">
    <property type="term" value="F:ATP binding"/>
    <property type="evidence" value="ECO:0007669"/>
    <property type="project" value="UniProtKB-KW"/>
</dbReference>
<dbReference type="CDD" id="cd00009">
    <property type="entry name" value="AAA"/>
    <property type="match status" value="1"/>
</dbReference>
<dbReference type="Gene3D" id="1.20.272.10">
    <property type="match status" value="1"/>
</dbReference>
<keyword evidence="9 11" id="KW-0239">DNA-directed DNA polymerase</keyword>
<dbReference type="Pfam" id="PF12169">
    <property type="entry name" value="DNA_pol3_gamma3"/>
    <property type="match status" value="1"/>
</dbReference>
<dbReference type="OrthoDB" id="9810148at2"/>
<dbReference type="Gene3D" id="1.10.8.60">
    <property type="match status" value="1"/>
</dbReference>
<dbReference type="NCBIfam" id="NF005942">
    <property type="entry name" value="PRK07994.1"/>
    <property type="match status" value="1"/>
</dbReference>
<evidence type="ECO:0000256" key="6">
    <source>
        <dbReference type="ARBA" id="ARBA00022741"/>
    </source>
</evidence>
<dbReference type="InterPro" id="IPR050238">
    <property type="entry name" value="DNA_Rep/Repair_Clamp_Loader"/>
</dbReference>
<dbReference type="CDD" id="cd18137">
    <property type="entry name" value="HLD_clamp_pol_III_gamma_tau"/>
    <property type="match status" value="1"/>
</dbReference>
<dbReference type="GO" id="GO:0009360">
    <property type="term" value="C:DNA polymerase III complex"/>
    <property type="evidence" value="ECO:0007669"/>
    <property type="project" value="InterPro"/>
</dbReference>
<dbReference type="GO" id="GO:0046872">
    <property type="term" value="F:metal ion binding"/>
    <property type="evidence" value="ECO:0007669"/>
    <property type="project" value="UniProtKB-KW"/>
</dbReference>
<dbReference type="FunFam" id="3.40.50.300:FF:000014">
    <property type="entry name" value="DNA polymerase III subunit gamma/tau"/>
    <property type="match status" value="1"/>
</dbReference>
<feature type="region of interest" description="Disordered" evidence="12">
    <location>
        <begin position="505"/>
        <end position="536"/>
    </location>
</feature>
<keyword evidence="3 11" id="KW-0548">Nucleotidyltransferase</keyword>
<comment type="catalytic activity">
    <reaction evidence="10 11">
        <text>DNA(n) + a 2'-deoxyribonucleoside 5'-triphosphate = DNA(n+1) + diphosphate</text>
        <dbReference type="Rhea" id="RHEA:22508"/>
        <dbReference type="Rhea" id="RHEA-COMP:17339"/>
        <dbReference type="Rhea" id="RHEA-COMP:17340"/>
        <dbReference type="ChEBI" id="CHEBI:33019"/>
        <dbReference type="ChEBI" id="CHEBI:61560"/>
        <dbReference type="ChEBI" id="CHEBI:173112"/>
        <dbReference type="EC" id="2.7.7.7"/>
    </reaction>
</comment>
<evidence type="ECO:0000256" key="12">
    <source>
        <dbReference type="SAM" id="MobiDB-lite"/>
    </source>
</evidence>
<dbReference type="InterPro" id="IPR027417">
    <property type="entry name" value="P-loop_NTPase"/>
</dbReference>
<feature type="compositionally biased region" description="Low complexity" evidence="12">
    <location>
        <begin position="522"/>
        <end position="532"/>
    </location>
</feature>
<keyword evidence="2 11" id="KW-0808">Transferase</keyword>
<dbReference type="PANTHER" id="PTHR11669:SF0">
    <property type="entry name" value="PROTEIN STICHEL-LIKE 2"/>
    <property type="match status" value="1"/>
</dbReference>
<dbReference type="SMART" id="SM00382">
    <property type="entry name" value="AAA"/>
    <property type="match status" value="1"/>
</dbReference>
<dbReference type="FunFam" id="1.20.272.10:FF:000003">
    <property type="entry name" value="DNA polymerase III subunit gamma/tau"/>
    <property type="match status" value="1"/>
</dbReference>
<dbReference type="GO" id="GO:0003887">
    <property type="term" value="F:DNA-directed DNA polymerase activity"/>
    <property type="evidence" value="ECO:0007669"/>
    <property type="project" value="UniProtKB-KW"/>
</dbReference>
<evidence type="ECO:0000259" key="13">
    <source>
        <dbReference type="SMART" id="SM00382"/>
    </source>
</evidence>
<evidence type="ECO:0000256" key="10">
    <source>
        <dbReference type="ARBA" id="ARBA00049244"/>
    </source>
</evidence>
<dbReference type="Proteomes" id="UP000198658">
    <property type="component" value="Unassembled WGS sequence"/>
</dbReference>
<dbReference type="InterPro" id="IPR022754">
    <property type="entry name" value="DNA_pol_III_gamma-3"/>
</dbReference>
<dbReference type="Gene3D" id="3.30.300.150">
    <property type="entry name" value="DNA polymerase III, tau subunit, domain V"/>
    <property type="match status" value="1"/>
</dbReference>
<evidence type="ECO:0000256" key="4">
    <source>
        <dbReference type="ARBA" id="ARBA00022705"/>
    </source>
</evidence>
<dbReference type="EMBL" id="FNQO01000003">
    <property type="protein sequence ID" value="SEA34748.1"/>
    <property type="molecule type" value="Genomic_DNA"/>
</dbReference>
<dbReference type="InterPro" id="IPR001270">
    <property type="entry name" value="ClpA/B"/>
</dbReference>
<dbReference type="GO" id="GO:0003677">
    <property type="term" value="F:DNA binding"/>
    <property type="evidence" value="ECO:0007669"/>
    <property type="project" value="InterPro"/>
</dbReference>
<feature type="region of interest" description="Disordered" evidence="12">
    <location>
        <begin position="369"/>
        <end position="432"/>
    </location>
</feature>
<protein>
    <recommendedName>
        <fullName evidence="11">DNA polymerase III subunit gamma/tau</fullName>
        <ecNumber evidence="11">2.7.7.7</ecNumber>
    </recommendedName>
</protein>
<proteinExistence type="inferred from homology"/>
<evidence type="ECO:0000313" key="15">
    <source>
        <dbReference type="Proteomes" id="UP000198658"/>
    </source>
</evidence>
<keyword evidence="6 11" id="KW-0547">Nucleotide-binding</keyword>
<dbReference type="InterPro" id="IPR012763">
    <property type="entry name" value="DNA_pol_III_sug/sutau_N"/>
</dbReference>
<dbReference type="Pfam" id="PF22608">
    <property type="entry name" value="DNAX_ATPase_lid"/>
    <property type="match status" value="1"/>
</dbReference>
<evidence type="ECO:0000256" key="7">
    <source>
        <dbReference type="ARBA" id="ARBA00022833"/>
    </source>
</evidence>
<evidence type="ECO:0000313" key="14">
    <source>
        <dbReference type="EMBL" id="SEA34748.1"/>
    </source>
</evidence>
<evidence type="ECO:0000256" key="11">
    <source>
        <dbReference type="RuleBase" id="RU364063"/>
    </source>
</evidence>
<dbReference type="SUPFAM" id="SSF48019">
    <property type="entry name" value="post-AAA+ oligomerization domain-like"/>
    <property type="match status" value="1"/>
</dbReference>
<feature type="region of interest" description="Disordered" evidence="12">
    <location>
        <begin position="479"/>
        <end position="498"/>
    </location>
</feature>
<feature type="compositionally biased region" description="Low complexity" evidence="12">
    <location>
        <begin position="375"/>
        <end position="402"/>
    </location>
</feature>
<accession>A0A1H4AG57</accession>
<comment type="subunit">
    <text evidence="11">DNA polymerase III contains a core (composed of alpha, epsilon and theta chains) that associates with a tau subunit. This core dimerizes to form the POLIII' complex. PolIII' associates with the gamma complex (composed of gamma, delta, delta', psi and chi chains) and with the beta chain to form the complete DNA polymerase III complex.</text>
</comment>
<keyword evidence="4 11" id="KW-0235">DNA replication</keyword>
<dbReference type="InterPro" id="IPR021029">
    <property type="entry name" value="DNA_pol_III_tau_dom-5"/>
</dbReference>
<dbReference type="GO" id="GO:0006261">
    <property type="term" value="P:DNA-templated DNA replication"/>
    <property type="evidence" value="ECO:0007669"/>
    <property type="project" value="TreeGrafter"/>
</dbReference>
<evidence type="ECO:0000256" key="1">
    <source>
        <dbReference type="ARBA" id="ARBA00006360"/>
    </source>
</evidence>
<comment type="similarity">
    <text evidence="1 11">Belongs to the DnaX/STICHEL family.</text>
</comment>
<dbReference type="NCBIfam" id="NF004046">
    <property type="entry name" value="PRK05563.1"/>
    <property type="match status" value="1"/>
</dbReference>
<dbReference type="InterPro" id="IPR003593">
    <property type="entry name" value="AAA+_ATPase"/>
</dbReference>
<dbReference type="InterPro" id="IPR008921">
    <property type="entry name" value="DNA_pol3_clamp-load_cplx_C"/>
</dbReference>
<organism evidence="14 15">
    <name type="scientific">Microbulbifer marinus</name>
    <dbReference type="NCBI Taxonomy" id="658218"/>
    <lineage>
        <taxon>Bacteria</taxon>
        <taxon>Pseudomonadati</taxon>
        <taxon>Pseudomonadota</taxon>
        <taxon>Gammaproteobacteria</taxon>
        <taxon>Cellvibrionales</taxon>
        <taxon>Microbulbiferaceae</taxon>
        <taxon>Microbulbifer</taxon>
    </lineage>
</organism>
<evidence type="ECO:0000256" key="8">
    <source>
        <dbReference type="ARBA" id="ARBA00022840"/>
    </source>
</evidence>
<sequence length="671" mass="72545">MSYQVLARKWRPRLFREMVGQEHVLQALINALDNGRLHHAYLFAGTRGVGKTTIARILAKCLNCESGVSSEPCGQCAACCEIAEGRFVDLIEVDAASRTKVEDTRELLENVQYAPTRGRYKVYLIDEVHMLSNSSFNALLKTLEEPPPHVKFLLATTDPQKLPVTVLSRCLQFNLKNMSPERVVEHLRFVLEQEMVPFEEGALWHLGRAADGSMRDAMSLTDQAIAFGGGKISEAEVRAMLGSIDSGLVWKLLQALADESAPALFAAVEELAQQAPDYSAALAELANNLHRIAVTQVLPQSVDNALGDGERLRDHAARIAPENVQLYYQMALLARRDLSLAPDPRSGFEMALLRMLAFRPQGVADIPRSSLPQGAAAETQAAAQQPVAAPVSQPEAPAVPEVAAEKKSLADPQPAEAGGAPVDAAPPSNGEVGIAQQPEITVAAPQVPESARMAQVQPEPVVRPPEPVTAAADAVVDEPAAPAQQPPEPSQPVSQDTRAALREQLRQQVAQVESAPVPPQESQPEPQQPVAEKPASARLDALTPGSWPALYSQLGISGILHSIAFHLELVGRQDNILSFTLDESYSSLYDEVHQRRLADLLSDFFQQPVTVHIQVGQVQGTTPARLAAATREARLAAARDALAGDPLVQELQQEFRAELQDDSVESLVEAD</sequence>
<dbReference type="EC" id="2.7.7.7" evidence="11"/>
<keyword evidence="7" id="KW-0862">Zinc</keyword>
<dbReference type="FunFam" id="1.10.8.60:FF:000013">
    <property type="entry name" value="DNA polymerase III subunit gamma/tau"/>
    <property type="match status" value="1"/>
</dbReference>
<dbReference type="PRINTS" id="PR00300">
    <property type="entry name" value="CLPPROTEASEA"/>
</dbReference>
<dbReference type="RefSeq" id="WP_091389643.1">
    <property type="nucleotide sequence ID" value="NZ_FNQO01000003.1"/>
</dbReference>
<evidence type="ECO:0000256" key="2">
    <source>
        <dbReference type="ARBA" id="ARBA00022679"/>
    </source>
</evidence>
<keyword evidence="8 11" id="KW-0067">ATP-binding</keyword>
<dbReference type="InterPro" id="IPR045085">
    <property type="entry name" value="HLD_clamp_pol_III_gamma_tau"/>
</dbReference>
<gene>
    <name evidence="11" type="primary">dnaX</name>
    <name evidence="14" type="ORF">SAMN05216562_2754</name>
</gene>
<dbReference type="SUPFAM" id="SSF52540">
    <property type="entry name" value="P-loop containing nucleoside triphosphate hydrolases"/>
    <property type="match status" value="1"/>
</dbReference>
<dbReference type="STRING" id="658218.SAMN05216562_2754"/>
<reference evidence="15" key="1">
    <citation type="submission" date="2016-10" db="EMBL/GenBank/DDBJ databases">
        <authorList>
            <person name="Varghese N."/>
            <person name="Submissions S."/>
        </authorList>
    </citation>
    <scope>NUCLEOTIDE SEQUENCE [LARGE SCALE GENOMIC DNA]</scope>
    <source>
        <strain evidence="15">CGMCC 1.10657</strain>
    </source>
</reference>
<feature type="domain" description="AAA+ ATPase" evidence="13">
    <location>
        <begin position="37"/>
        <end position="179"/>
    </location>
</feature>
<dbReference type="Gene3D" id="3.40.50.300">
    <property type="entry name" value="P-loop containing nucleotide triphosphate hydrolases"/>
    <property type="match status" value="1"/>
</dbReference>
<dbReference type="InterPro" id="IPR038249">
    <property type="entry name" value="PolIII_tau_V_sf"/>
</dbReference>
<dbReference type="AlphaFoldDB" id="A0A1H4AG57"/>
<evidence type="ECO:0000256" key="3">
    <source>
        <dbReference type="ARBA" id="ARBA00022695"/>
    </source>
</evidence>
<evidence type="ECO:0000256" key="5">
    <source>
        <dbReference type="ARBA" id="ARBA00022723"/>
    </source>
</evidence>
<keyword evidence="15" id="KW-1185">Reference proteome</keyword>
<dbReference type="Pfam" id="PF13177">
    <property type="entry name" value="DNA_pol3_delta2"/>
    <property type="match status" value="1"/>
</dbReference>
<keyword evidence="5" id="KW-0479">Metal-binding</keyword>
<dbReference type="Pfam" id="PF12170">
    <property type="entry name" value="DNA_pol3_tau_5"/>
    <property type="match status" value="1"/>
</dbReference>
<dbReference type="NCBIfam" id="TIGR02397">
    <property type="entry name" value="dnaX_nterm"/>
    <property type="match status" value="1"/>
</dbReference>